<dbReference type="PANTHER" id="PTHR15976">
    <property type="entry name" value="CONSTITUTIVE COACTIVATOR OF PEROXISOME PROLIFERATOR-ACTIVATED RECEPTOR GAMMA"/>
    <property type="match status" value="1"/>
</dbReference>
<evidence type="ECO:0000313" key="4">
    <source>
        <dbReference type="Proteomes" id="UP000037510"/>
    </source>
</evidence>
<gene>
    <name evidence="3" type="ORF">OBRU01_06980</name>
</gene>
<organism evidence="3 4">
    <name type="scientific">Operophtera brumata</name>
    <name type="common">Winter moth</name>
    <name type="synonym">Phalaena brumata</name>
    <dbReference type="NCBI Taxonomy" id="104452"/>
    <lineage>
        <taxon>Eukaryota</taxon>
        <taxon>Metazoa</taxon>
        <taxon>Ecdysozoa</taxon>
        <taxon>Arthropoda</taxon>
        <taxon>Hexapoda</taxon>
        <taxon>Insecta</taxon>
        <taxon>Pterygota</taxon>
        <taxon>Neoptera</taxon>
        <taxon>Endopterygota</taxon>
        <taxon>Lepidoptera</taxon>
        <taxon>Glossata</taxon>
        <taxon>Ditrysia</taxon>
        <taxon>Geometroidea</taxon>
        <taxon>Geometridae</taxon>
        <taxon>Larentiinae</taxon>
        <taxon>Operophtera</taxon>
    </lineage>
</organism>
<dbReference type="AlphaFoldDB" id="A0A0L7LBG2"/>
<feature type="compositionally biased region" description="Basic and acidic residues" evidence="2">
    <location>
        <begin position="374"/>
        <end position="385"/>
    </location>
</feature>
<comment type="caution">
    <text evidence="3">The sequence shown here is derived from an EMBL/GenBank/DDBJ whole genome shotgun (WGS) entry which is preliminary data.</text>
</comment>
<keyword evidence="4" id="KW-1185">Reference proteome</keyword>
<evidence type="ECO:0000256" key="2">
    <source>
        <dbReference type="SAM" id="MobiDB-lite"/>
    </source>
</evidence>
<name>A0A0L7LBG2_OPEBR</name>
<dbReference type="SUPFAM" id="SSF88723">
    <property type="entry name" value="PIN domain-like"/>
    <property type="match status" value="1"/>
</dbReference>
<dbReference type="InterPro" id="IPR029060">
    <property type="entry name" value="PIN-like_dom_sf"/>
</dbReference>
<evidence type="ECO:0000313" key="3">
    <source>
        <dbReference type="EMBL" id="KOB72827.1"/>
    </source>
</evidence>
<evidence type="ECO:0000256" key="1">
    <source>
        <dbReference type="ARBA" id="ARBA00009495"/>
    </source>
</evidence>
<dbReference type="GO" id="GO:0005634">
    <property type="term" value="C:nucleus"/>
    <property type="evidence" value="ECO:0007669"/>
    <property type="project" value="TreeGrafter"/>
</dbReference>
<sequence>MGIQDIQTFLENEGVSVDLFRIARNHPGGFRLVLDAEGCLDRLYGGYFSAQALAEHQVSLCVCFNGAHPTPPAMPQHWLQTQATYRQRVNSVLRHIQSKGTPPPKVWWVPPTGLHSCLRTALRYLNIQIMVSSDDHCQEVVGLCREKNYAGLVGGSGEYLVFQPPKYYSSAQLKLTYRSSLETKEYMVHELPNLLEVPQDRLCLAAALLGGTILSEQSLTDFYKRLGINQKKEPVPPETVVKIVCQFVRGLPSSDVDAACVEVFGDLNDLRAAKLKQAVQYYLNGTKDGFLKYRTASGKELHTKNSSKLLQQKGLEDYKLATAHASMNADFYMEDRTVDIHRGLAAMSLESGDSPAPKQQVSLDKSGKQKSKKSSKEGRHAKSSSDDNCQAAPTEVLRTCAERHTRGLMHPAMLSILTHRQITLGIVMEDDNHREIPSIHHFFRPIRQNVYAILYNMHHHRFMAQKAKEEGVPSTSSSSNERVCTVHVAEWIYSRVNPGKSPELVPGQVLDWPVPTVQRLWFGVLN</sequence>
<dbReference type="InterPro" id="IPR026784">
    <property type="entry name" value="Coact_PPARg"/>
</dbReference>
<dbReference type="PANTHER" id="PTHR15976:SF16">
    <property type="entry name" value="ASTEROID DOMAIN-CONTAINING PROTEIN"/>
    <property type="match status" value="1"/>
</dbReference>
<dbReference type="Proteomes" id="UP000037510">
    <property type="component" value="Unassembled WGS sequence"/>
</dbReference>
<reference evidence="3 4" key="1">
    <citation type="journal article" date="2015" name="Genome Biol. Evol.">
        <title>The genome of winter moth (Operophtera brumata) provides a genomic perspective on sexual dimorphism and phenology.</title>
        <authorList>
            <person name="Derks M.F."/>
            <person name="Smit S."/>
            <person name="Salis L."/>
            <person name="Schijlen E."/>
            <person name="Bossers A."/>
            <person name="Mateman C."/>
            <person name="Pijl A.S."/>
            <person name="de Ridder D."/>
            <person name="Groenen M.A."/>
            <person name="Visser M.E."/>
            <person name="Megens H.J."/>
        </authorList>
    </citation>
    <scope>NUCLEOTIDE SEQUENCE [LARGE SCALE GENOMIC DNA]</scope>
    <source>
        <strain evidence="3">WM2013NL</strain>
        <tissue evidence="3">Head and thorax</tissue>
    </source>
</reference>
<proteinExistence type="inferred from homology"/>
<feature type="region of interest" description="Disordered" evidence="2">
    <location>
        <begin position="349"/>
        <end position="391"/>
    </location>
</feature>
<dbReference type="STRING" id="104452.A0A0L7LBG2"/>
<protein>
    <submittedName>
        <fullName evidence="3">Constitutive coactivator of PPAR-gamma-like protein 2</fullName>
    </submittedName>
</protein>
<comment type="similarity">
    <text evidence="1">Belongs to the constitutive coactivator of PPAR-gamma family.</text>
</comment>
<accession>A0A0L7LBG2</accession>
<dbReference type="EMBL" id="JTDY01001807">
    <property type="protein sequence ID" value="KOB72827.1"/>
    <property type="molecule type" value="Genomic_DNA"/>
</dbReference>